<gene>
    <name evidence="1" type="ORF">Cabys_1783</name>
</gene>
<protein>
    <submittedName>
        <fullName evidence="1">Uncharacterized protein</fullName>
    </submittedName>
</protein>
<dbReference type="AlphaFoldDB" id="A0A1J1C802"/>
<organism evidence="1 2">
    <name type="scientific">Caldithrix abyssi DSM 13497</name>
    <dbReference type="NCBI Taxonomy" id="880073"/>
    <lineage>
        <taxon>Bacteria</taxon>
        <taxon>Pseudomonadati</taxon>
        <taxon>Calditrichota</taxon>
        <taxon>Calditrichia</taxon>
        <taxon>Calditrichales</taxon>
        <taxon>Calditrichaceae</taxon>
        <taxon>Caldithrix</taxon>
    </lineage>
</organism>
<dbReference type="EMBL" id="CP018099">
    <property type="protein sequence ID" value="APF18532.1"/>
    <property type="molecule type" value="Genomic_DNA"/>
</dbReference>
<accession>A0A1J1C802</accession>
<proteinExistence type="predicted"/>
<reference evidence="1 2" key="1">
    <citation type="submission" date="2016-11" db="EMBL/GenBank/DDBJ databases">
        <title>Genomic analysis of Caldithrix abyssi and proposal of a novel bacterial phylum Caldithrichaeota.</title>
        <authorList>
            <person name="Kublanov I."/>
            <person name="Sigalova O."/>
            <person name="Gavrilov S."/>
            <person name="Lebedinsky A."/>
            <person name="Ivanova N."/>
            <person name="Daum C."/>
            <person name="Reddy T."/>
            <person name="Klenk H.P."/>
            <person name="Goker M."/>
            <person name="Reva O."/>
            <person name="Miroshnichenko M."/>
            <person name="Kyprides N."/>
            <person name="Woyke T."/>
            <person name="Gelfand M."/>
        </authorList>
    </citation>
    <scope>NUCLEOTIDE SEQUENCE [LARGE SCALE GENOMIC DNA]</scope>
    <source>
        <strain evidence="1 2">LF13</strain>
    </source>
</reference>
<dbReference type="Proteomes" id="UP000183868">
    <property type="component" value="Chromosome"/>
</dbReference>
<evidence type="ECO:0000313" key="2">
    <source>
        <dbReference type="Proteomes" id="UP000183868"/>
    </source>
</evidence>
<name>A0A1J1C802_CALAY</name>
<evidence type="ECO:0000313" key="1">
    <source>
        <dbReference type="EMBL" id="APF18532.1"/>
    </source>
</evidence>
<dbReference type="KEGG" id="caby:Cabys_1783"/>
<sequence length="78" mass="8895">MGPIILPPIFIPRGILIPFNIAKLCNKDNYWVFQSQLFCANKPFFSEHGWILSTKILVCVSKIYLLTDCHSPTGKKDI</sequence>